<gene>
    <name evidence="2" type="ORF">H8E79_03125</name>
</gene>
<feature type="domain" description="Rhodanese" evidence="1">
    <location>
        <begin position="26"/>
        <end position="110"/>
    </location>
</feature>
<dbReference type="InterPro" id="IPR009078">
    <property type="entry name" value="Ferritin-like_SF"/>
</dbReference>
<dbReference type="AlphaFoldDB" id="A0A8J6T942"/>
<evidence type="ECO:0000259" key="1">
    <source>
        <dbReference type="PROSITE" id="PS50206"/>
    </source>
</evidence>
<reference evidence="2 3" key="1">
    <citation type="submission" date="2020-08" db="EMBL/GenBank/DDBJ databases">
        <title>Bridging the membrane lipid divide: bacteria of the FCB group superphylum have the potential to synthesize archaeal ether lipids.</title>
        <authorList>
            <person name="Villanueva L."/>
            <person name="Von Meijenfeldt F.A.B."/>
            <person name="Westbye A.B."/>
            <person name="Yadav S."/>
            <person name="Hopmans E.C."/>
            <person name="Dutilh B.E."/>
            <person name="Sinninghe Damste J.S."/>
        </authorList>
    </citation>
    <scope>NUCLEOTIDE SEQUENCE [LARGE SCALE GENOMIC DNA]</scope>
    <source>
        <strain evidence="2">NIOZ-UU81</strain>
    </source>
</reference>
<dbReference type="PANTHER" id="PTHR43031">
    <property type="entry name" value="FAD-DEPENDENT OXIDOREDUCTASE"/>
    <property type="match status" value="1"/>
</dbReference>
<dbReference type="Gene3D" id="1.20.1260.10">
    <property type="match status" value="1"/>
</dbReference>
<dbReference type="InterPro" id="IPR050229">
    <property type="entry name" value="GlpE_sulfurtransferase"/>
</dbReference>
<dbReference type="SUPFAM" id="SSF52821">
    <property type="entry name" value="Rhodanese/Cell cycle control phosphatase"/>
    <property type="match status" value="1"/>
</dbReference>
<dbReference type="CDD" id="cd00158">
    <property type="entry name" value="RHOD"/>
    <property type="match status" value="1"/>
</dbReference>
<sequence length="273" mass="31113">MNWKNLFTSSTNKTPEEARQFMAERPAVEYQLLDVRRPSEYEQGHIPGCRLIPVKELSSRLDELDPVRPVLVYCHSGVRSKAASQLLLGADFQEVYNISGGIVAWKGQKAAGPEEQGLEFFVERDFSSVFVMAYAMEEGLRQFYLALLDRVEDTAERKIVERLARFEEGHKAQLRERFAPDGVLGTALENEVDAIEGGFDQARILEHFGPQLGDIKDILRLGMMLETQALDLYSRLERLASDDQSRELFRFLAGEEGKHLGYLADELDRRLKE</sequence>
<evidence type="ECO:0000313" key="2">
    <source>
        <dbReference type="EMBL" id="MBC8208146.1"/>
    </source>
</evidence>
<protein>
    <submittedName>
        <fullName evidence="2">Sulfurtransferase</fullName>
    </submittedName>
</protein>
<dbReference type="InterPro" id="IPR001763">
    <property type="entry name" value="Rhodanese-like_dom"/>
</dbReference>
<dbReference type="Pfam" id="PF00581">
    <property type="entry name" value="Rhodanese"/>
    <property type="match status" value="1"/>
</dbReference>
<dbReference type="GO" id="GO:0016491">
    <property type="term" value="F:oxidoreductase activity"/>
    <property type="evidence" value="ECO:0007669"/>
    <property type="project" value="InterPro"/>
</dbReference>
<dbReference type="Proteomes" id="UP000599024">
    <property type="component" value="Unassembled WGS sequence"/>
</dbReference>
<dbReference type="PANTHER" id="PTHR43031:SF1">
    <property type="entry name" value="PYRIDINE NUCLEOTIDE-DISULPHIDE OXIDOREDUCTASE"/>
    <property type="match status" value="1"/>
</dbReference>
<accession>A0A8J6T942</accession>
<dbReference type="Pfam" id="PF02915">
    <property type="entry name" value="Rubrerythrin"/>
    <property type="match status" value="1"/>
</dbReference>
<dbReference type="InterPro" id="IPR012347">
    <property type="entry name" value="Ferritin-like"/>
</dbReference>
<proteinExistence type="predicted"/>
<dbReference type="Gene3D" id="3.40.250.10">
    <property type="entry name" value="Rhodanese-like domain"/>
    <property type="match status" value="1"/>
</dbReference>
<dbReference type="PROSITE" id="PS50206">
    <property type="entry name" value="RHODANESE_3"/>
    <property type="match status" value="1"/>
</dbReference>
<dbReference type="CDD" id="cd01045">
    <property type="entry name" value="Ferritin_like_AB"/>
    <property type="match status" value="1"/>
</dbReference>
<name>A0A8J6T942_9BACT</name>
<evidence type="ECO:0000313" key="3">
    <source>
        <dbReference type="Proteomes" id="UP000599024"/>
    </source>
</evidence>
<dbReference type="GO" id="GO:0046872">
    <property type="term" value="F:metal ion binding"/>
    <property type="evidence" value="ECO:0007669"/>
    <property type="project" value="InterPro"/>
</dbReference>
<dbReference type="InterPro" id="IPR036873">
    <property type="entry name" value="Rhodanese-like_dom_sf"/>
</dbReference>
<dbReference type="InterPro" id="IPR003251">
    <property type="entry name" value="Rr_diiron-bd_dom"/>
</dbReference>
<dbReference type="SMART" id="SM00450">
    <property type="entry name" value="RHOD"/>
    <property type="match status" value="1"/>
</dbReference>
<comment type="caution">
    <text evidence="2">The sequence shown here is derived from an EMBL/GenBank/DDBJ whole genome shotgun (WGS) entry which is preliminary data.</text>
</comment>
<dbReference type="EMBL" id="JACNLK010000029">
    <property type="protein sequence ID" value="MBC8208146.1"/>
    <property type="molecule type" value="Genomic_DNA"/>
</dbReference>
<organism evidence="2 3">
    <name type="scientific">Candidatus Desulfatifera sulfidica</name>
    <dbReference type="NCBI Taxonomy" id="2841691"/>
    <lineage>
        <taxon>Bacteria</taxon>
        <taxon>Pseudomonadati</taxon>
        <taxon>Thermodesulfobacteriota</taxon>
        <taxon>Desulfobulbia</taxon>
        <taxon>Desulfobulbales</taxon>
        <taxon>Desulfobulbaceae</taxon>
        <taxon>Candidatus Desulfatifera</taxon>
    </lineage>
</organism>
<dbReference type="SUPFAM" id="SSF47240">
    <property type="entry name" value="Ferritin-like"/>
    <property type="match status" value="1"/>
</dbReference>